<dbReference type="RefSeq" id="WP_281448189.1">
    <property type="nucleotide sequence ID" value="NZ_JASBAO010000001.1"/>
</dbReference>
<proteinExistence type="predicted"/>
<name>A0ABT6Q1U9_9PROT</name>
<accession>A0ABT6Q1U9</accession>
<dbReference type="Gene3D" id="1.10.3620.10">
    <property type="entry name" value="YdcF like domain"/>
    <property type="match status" value="1"/>
</dbReference>
<evidence type="ECO:0000313" key="1">
    <source>
        <dbReference type="EMBL" id="MDI2091081.1"/>
    </source>
</evidence>
<gene>
    <name evidence="1" type="ORF">QJV27_06825</name>
</gene>
<dbReference type="Proteomes" id="UP001431634">
    <property type="component" value="Unassembled WGS sequence"/>
</dbReference>
<organism evidence="1 2">
    <name type="scientific">Commensalibacter oyaizuii</name>
    <dbReference type="NCBI Taxonomy" id="3043873"/>
    <lineage>
        <taxon>Bacteria</taxon>
        <taxon>Pseudomonadati</taxon>
        <taxon>Pseudomonadota</taxon>
        <taxon>Alphaproteobacteria</taxon>
        <taxon>Acetobacterales</taxon>
        <taxon>Acetobacteraceae</taxon>
    </lineage>
</organism>
<dbReference type="EMBL" id="JASBAO010000001">
    <property type="protein sequence ID" value="MDI2091081.1"/>
    <property type="molecule type" value="Genomic_DNA"/>
</dbReference>
<sequence length="43" mass="5004">MLLDEIPRLRDDKNSYGPKGKNFIAHVDMPEDVENAYYHLKIG</sequence>
<keyword evidence="2" id="KW-1185">Reference proteome</keyword>
<evidence type="ECO:0000313" key="2">
    <source>
        <dbReference type="Proteomes" id="UP001431634"/>
    </source>
</evidence>
<protein>
    <submittedName>
        <fullName evidence="1">Uncharacterized protein</fullName>
    </submittedName>
</protein>
<reference evidence="1" key="1">
    <citation type="submission" date="2023-05" db="EMBL/GenBank/DDBJ databases">
        <title>Whole genome sequence of Commensalibacter sp.</title>
        <authorList>
            <person name="Charoenyingcharoen P."/>
            <person name="Yukphan P."/>
        </authorList>
    </citation>
    <scope>NUCLEOTIDE SEQUENCE</scope>
    <source>
        <strain evidence="1">TBRC 16381</strain>
    </source>
</reference>
<comment type="caution">
    <text evidence="1">The sequence shown here is derived from an EMBL/GenBank/DDBJ whole genome shotgun (WGS) entry which is preliminary data.</text>
</comment>